<evidence type="ECO:0000313" key="2">
    <source>
        <dbReference type="Proteomes" id="UP000237655"/>
    </source>
</evidence>
<dbReference type="AlphaFoldDB" id="A0A2S0MSB0"/>
<organism evidence="1 2">
    <name type="scientific">Pukyongiella litopenaei</name>
    <dbReference type="NCBI Taxonomy" id="2605946"/>
    <lineage>
        <taxon>Bacteria</taxon>
        <taxon>Pseudomonadati</taxon>
        <taxon>Pseudomonadota</taxon>
        <taxon>Alphaproteobacteria</taxon>
        <taxon>Rhodobacterales</taxon>
        <taxon>Paracoccaceae</taxon>
        <taxon>Pukyongiella</taxon>
    </lineage>
</organism>
<reference evidence="2" key="1">
    <citation type="submission" date="2018-03" db="EMBL/GenBank/DDBJ databases">
        <title>Genomic analysis of the strain SH-1 isolated from shrimp intestine.</title>
        <authorList>
            <person name="Kim Y.-S."/>
            <person name="Kim S.-E."/>
            <person name="Kim K.-H."/>
        </authorList>
    </citation>
    <scope>NUCLEOTIDE SEQUENCE [LARGE SCALE GENOMIC DNA]</scope>
    <source>
        <strain evidence="2">SH-1</strain>
    </source>
</reference>
<name>A0A2S0MSB0_9RHOB</name>
<evidence type="ECO:0000313" key="1">
    <source>
        <dbReference type="EMBL" id="AVO38764.1"/>
    </source>
</evidence>
<proteinExistence type="predicted"/>
<protein>
    <submittedName>
        <fullName evidence="1">Uncharacterized protein</fullName>
    </submittedName>
</protein>
<accession>A0A2S0MSB0</accession>
<sequence>MSTLALSGPELKKTIAIARKKPLGFAFSPGSKDSEHILALDRRKSGEMLGRGVKKESGSSRVAHGSCEVVGKELRLTCDRTLSGMAKKLKKFLKANKVPLNVVVLDADGTEIESDIGDLDEDGTDDAAQAGDAEALAARWLAVRDRLAAAVDPHLGRTDGTSAKIAAVWDLAGTKAGAGEYTAALQCAAALAKLLAAAGKPEKLAPENPDTGEIAMDITRKRAFLVTRWKQVPGEIKVEIDALIGAVEARLPYERPAELRGAINARVSDLIRDMVGQINDAVDRSVSDGDGQYGAVARVAATLKSEIRCNEVVQALRQNGLVDGDRFETVFTDALDEISAALTA</sequence>
<gene>
    <name evidence="1" type="ORF">C6Y53_14385</name>
</gene>
<dbReference type="RefSeq" id="WP_106473075.1">
    <property type="nucleotide sequence ID" value="NZ_CP027665.1"/>
</dbReference>
<dbReference type="EMBL" id="CP027665">
    <property type="protein sequence ID" value="AVO38764.1"/>
    <property type="molecule type" value="Genomic_DNA"/>
</dbReference>
<dbReference type="Proteomes" id="UP000237655">
    <property type="component" value="Chromosome"/>
</dbReference>
<keyword evidence="2" id="KW-1185">Reference proteome</keyword>
<dbReference type="KEGG" id="thas:C6Y53_14385"/>